<feature type="region of interest" description="Disordered" evidence="1">
    <location>
        <begin position="138"/>
        <end position="173"/>
    </location>
</feature>
<name>A0A166NH90_9AGAM</name>
<reference evidence="2 3" key="1">
    <citation type="journal article" date="2016" name="Mol. Biol. Evol.">
        <title>Comparative Genomics of Early-Diverging Mushroom-Forming Fungi Provides Insights into the Origins of Lignocellulose Decay Capabilities.</title>
        <authorList>
            <person name="Nagy L.G."/>
            <person name="Riley R."/>
            <person name="Tritt A."/>
            <person name="Adam C."/>
            <person name="Daum C."/>
            <person name="Floudas D."/>
            <person name="Sun H."/>
            <person name="Yadav J.S."/>
            <person name="Pangilinan J."/>
            <person name="Larsson K.H."/>
            <person name="Matsuura K."/>
            <person name="Barry K."/>
            <person name="Labutti K."/>
            <person name="Kuo R."/>
            <person name="Ohm R.A."/>
            <person name="Bhattacharya S.S."/>
            <person name="Shirouzu T."/>
            <person name="Yoshinaga Y."/>
            <person name="Martin F.M."/>
            <person name="Grigoriev I.V."/>
            <person name="Hibbett D.S."/>
        </authorList>
    </citation>
    <scope>NUCLEOTIDE SEQUENCE [LARGE SCALE GENOMIC DNA]</scope>
    <source>
        <strain evidence="2 3">CBS 109695</strain>
    </source>
</reference>
<accession>A0A166NH90</accession>
<gene>
    <name evidence="2" type="ORF">FIBSPDRAFT_888449</name>
</gene>
<evidence type="ECO:0000313" key="2">
    <source>
        <dbReference type="EMBL" id="KZP25004.1"/>
    </source>
</evidence>
<dbReference type="EMBL" id="KV417523">
    <property type="protein sequence ID" value="KZP25004.1"/>
    <property type="molecule type" value="Genomic_DNA"/>
</dbReference>
<dbReference type="OrthoDB" id="3269111at2759"/>
<feature type="compositionally biased region" description="Acidic residues" evidence="1">
    <location>
        <begin position="142"/>
        <end position="157"/>
    </location>
</feature>
<keyword evidence="3" id="KW-1185">Reference proteome</keyword>
<evidence type="ECO:0000256" key="1">
    <source>
        <dbReference type="SAM" id="MobiDB-lite"/>
    </source>
</evidence>
<evidence type="ECO:0000313" key="3">
    <source>
        <dbReference type="Proteomes" id="UP000076532"/>
    </source>
</evidence>
<protein>
    <submittedName>
        <fullName evidence="2">Uncharacterized protein</fullName>
    </submittedName>
</protein>
<proteinExistence type="predicted"/>
<dbReference type="Proteomes" id="UP000076532">
    <property type="component" value="Unassembled WGS sequence"/>
</dbReference>
<dbReference type="AlphaFoldDB" id="A0A166NH90"/>
<sequence>MSDNGSQNRAPISQHNDGKGIRVSLTFTHLPTRIKKGQKMRKNAKPKVHVDQRVMYIHEDVDLAGLAEAAVDAVGQYGKLNYTIANRSGALDPLNFSIEYTIPRREKDIPLVYPEDLEALMDEVVVMKKPTFKLSIAQFKPEDEDSESEDDESEEENDRQKKKQKTGPSAEEIAQNAIIADLTAKYGCEDRACPFSPCWLSPPEGKHVHLTNTHLNTWAAAMAAGIAGIDDEHPPTGKIFDPTSTSNSGDVALLARRRLGTINQNQAPTVVVNNDIAALAKLFLPDRPAAPAPAPIQVAQIPKISLAAFFDRYELDYAIYVKLSSLSLTGPHALRFVTDECLMTQAMLNVGELADVRDAQERWMLQAQQAGDNGPVT</sequence>
<organism evidence="2 3">
    <name type="scientific">Athelia psychrophila</name>
    <dbReference type="NCBI Taxonomy" id="1759441"/>
    <lineage>
        <taxon>Eukaryota</taxon>
        <taxon>Fungi</taxon>
        <taxon>Dikarya</taxon>
        <taxon>Basidiomycota</taxon>
        <taxon>Agaricomycotina</taxon>
        <taxon>Agaricomycetes</taxon>
        <taxon>Agaricomycetidae</taxon>
        <taxon>Atheliales</taxon>
        <taxon>Atheliaceae</taxon>
        <taxon>Athelia</taxon>
    </lineage>
</organism>